<name>A0A519BDR4_9DELT</name>
<protein>
    <submittedName>
        <fullName evidence="1">Uncharacterized protein</fullName>
    </submittedName>
</protein>
<organism evidence="1 2">
    <name type="scientific">Candidatus Acidulodesulfobacterium ferriphilum</name>
    <dbReference type="NCBI Taxonomy" id="2597223"/>
    <lineage>
        <taxon>Bacteria</taxon>
        <taxon>Deltaproteobacteria</taxon>
        <taxon>Candidatus Acidulodesulfobacterales</taxon>
        <taxon>Candidatus Acidulodesulfobacterium</taxon>
    </lineage>
</organism>
<reference evidence="1 2" key="1">
    <citation type="submission" date="2019-01" db="EMBL/GenBank/DDBJ databases">
        <title>Insights into ecological role of a new deltaproteobacterial order Candidatus Sinidesulfobacterales (Sva0485) by metagenomics and metatranscriptomics.</title>
        <authorList>
            <person name="Tan S."/>
            <person name="Liu J."/>
            <person name="Fang Y."/>
            <person name="Hedlund B.P."/>
            <person name="Lian Z.H."/>
            <person name="Huang L.Y."/>
            <person name="Li J.T."/>
            <person name="Huang L.N."/>
            <person name="Li W.J."/>
            <person name="Jiang H.C."/>
            <person name="Dong H.L."/>
            <person name="Shu W.S."/>
        </authorList>
    </citation>
    <scope>NUCLEOTIDE SEQUENCE [LARGE SCALE GENOMIC DNA]</scope>
    <source>
        <strain evidence="1">AP3</strain>
    </source>
</reference>
<dbReference type="Proteomes" id="UP000320813">
    <property type="component" value="Unassembled WGS sequence"/>
</dbReference>
<dbReference type="AlphaFoldDB" id="A0A519BDR4"/>
<accession>A0A519BDR4</accession>
<sequence>MTDEKDYRLGESPLYFNYRIRLKAKAEGYIKNIQDNCDIAGSDFKNSAFYHKFAEKVSGEIAALNKHCIKPIQTTRLIKNCGKNSFTPALPQFLHIYDPLNIFNINIKPPKGLFLTSSRFKDAKIYKPGKSILKDFKDYYAGKGNAEEGFICIGTNSEAEIEFIEKFDDPSPLIILPHYSLLTSSIPNKQAKLSKVSPTSRFDFKNILQISALDPFSKTSKYGFALRNNLAFHLSEEMAILYLSENSSLLSVMKKFKDAGKQVKIFEGERHAKGIHNNLTLPGSDAAKNKTEYSPIQEFILKTLEKENITIDNLIKLSNIKFNINSNEILKNVSMLEMNSEIERFPGGVIKKSN</sequence>
<proteinExistence type="predicted"/>
<evidence type="ECO:0000313" key="2">
    <source>
        <dbReference type="Proteomes" id="UP000320813"/>
    </source>
</evidence>
<dbReference type="EMBL" id="SGBD01000001">
    <property type="protein sequence ID" value="RZD15415.1"/>
    <property type="molecule type" value="Genomic_DNA"/>
</dbReference>
<gene>
    <name evidence="1" type="ORF">EVJ47_03850</name>
</gene>
<comment type="caution">
    <text evidence="1">The sequence shown here is derived from an EMBL/GenBank/DDBJ whole genome shotgun (WGS) entry which is preliminary data.</text>
</comment>
<evidence type="ECO:0000313" key="1">
    <source>
        <dbReference type="EMBL" id="RZD15415.1"/>
    </source>
</evidence>